<feature type="transmembrane region" description="Helical" evidence="8">
    <location>
        <begin position="186"/>
        <end position="204"/>
    </location>
</feature>
<dbReference type="InterPro" id="IPR050549">
    <property type="entry name" value="MFS_Trehalose_Transporter"/>
</dbReference>
<dbReference type="SUPFAM" id="SSF103473">
    <property type="entry name" value="MFS general substrate transporter"/>
    <property type="match status" value="1"/>
</dbReference>
<dbReference type="GO" id="GO:0016020">
    <property type="term" value="C:membrane"/>
    <property type="evidence" value="ECO:0007669"/>
    <property type="project" value="UniProtKB-SubCell"/>
</dbReference>
<dbReference type="AlphaFoldDB" id="A0A8S9RDB8"/>
<evidence type="ECO:0000313" key="11">
    <source>
        <dbReference type="Proteomes" id="UP000712600"/>
    </source>
</evidence>
<dbReference type="InterPro" id="IPR020846">
    <property type="entry name" value="MFS_dom"/>
</dbReference>
<dbReference type="InterPro" id="IPR005829">
    <property type="entry name" value="Sugar_transporter_CS"/>
</dbReference>
<evidence type="ECO:0000256" key="2">
    <source>
        <dbReference type="ARBA" id="ARBA00010992"/>
    </source>
</evidence>
<keyword evidence="5 8" id="KW-0812">Transmembrane</keyword>
<feature type="transmembrane region" description="Helical" evidence="8">
    <location>
        <begin position="99"/>
        <end position="117"/>
    </location>
</feature>
<evidence type="ECO:0000256" key="8">
    <source>
        <dbReference type="SAM" id="Phobius"/>
    </source>
</evidence>
<feature type="domain" description="Major facilitator superfamily (MFS) profile" evidence="9">
    <location>
        <begin position="62"/>
        <end position="439"/>
    </location>
</feature>
<dbReference type="InterPro" id="IPR003663">
    <property type="entry name" value="Sugar/inositol_transpt"/>
</dbReference>
<comment type="similarity">
    <text evidence="2">Belongs to the major facilitator superfamily. Sugar transporter (TC 2.A.1.1) family.</text>
</comment>
<feature type="transmembrane region" description="Helical" evidence="8">
    <location>
        <begin position="291"/>
        <end position="317"/>
    </location>
</feature>
<evidence type="ECO:0000256" key="4">
    <source>
        <dbReference type="ARBA" id="ARBA00022597"/>
    </source>
</evidence>
<sequence>MERQKSMEKGLLRKSLSIRERKFPNEEAFLETGLARKSPREITKKAQNDDGECRVTATVFFSTFVAVSGSFCTGCGAGFSSGAQSGITKDLSLSVAEYSMFGSILTLGGLIGAIFSGKVADVLGRKRTMLFCEAFCVTGWLAVALAQDALWLDCGRLLLGIGVGLFSYVIPVYIAEIAPKHVRGSFVFANQLMQNCGIALFFIIGNFLPWRLLAIVGFVPCVLHVFCLFFIPESPRWLAKKGRDKECRSALQRLRGSDVDISREANTIRDTIEMSEVDGESRMSELFQRRYAYPLLIGVGLMFLQQLSGSSGVTYYASSLFNKGGFLCCNGFKCTALKCFLWVRDLTPIFTCIGVLGHIVAFAMGMGGLPWIIMAEIFPMNVKVSAGTLVTVTNWLFGWIITYTFNFMLEWNASGMFFIFSMVSAFSIVFIYFLVPETKGRSLEEIQALFSNSVQ</sequence>
<dbReference type="EMBL" id="QGKX02000095">
    <property type="protein sequence ID" value="KAF3570746.1"/>
    <property type="molecule type" value="Genomic_DNA"/>
</dbReference>
<dbReference type="InterPro" id="IPR036259">
    <property type="entry name" value="MFS_trans_sf"/>
</dbReference>
<dbReference type="Pfam" id="PF00083">
    <property type="entry name" value="Sugar_tr"/>
    <property type="match status" value="2"/>
</dbReference>
<feature type="transmembrane region" description="Helical" evidence="8">
    <location>
        <begin position="157"/>
        <end position="174"/>
    </location>
</feature>
<comment type="subcellular location">
    <subcellularLocation>
        <location evidence="1">Membrane</location>
        <topology evidence="1">Multi-pass membrane protein</topology>
    </subcellularLocation>
</comment>
<keyword evidence="4" id="KW-0762">Sugar transport</keyword>
<dbReference type="InterPro" id="IPR044775">
    <property type="entry name" value="MFS_ERD6/Tret1-like"/>
</dbReference>
<feature type="transmembrane region" description="Helical" evidence="8">
    <location>
        <begin position="384"/>
        <end position="405"/>
    </location>
</feature>
<evidence type="ECO:0000256" key="3">
    <source>
        <dbReference type="ARBA" id="ARBA00022448"/>
    </source>
</evidence>
<keyword evidence="3" id="KW-0813">Transport</keyword>
<feature type="transmembrane region" description="Helical" evidence="8">
    <location>
        <begin position="129"/>
        <end position="151"/>
    </location>
</feature>
<evidence type="ECO:0000256" key="7">
    <source>
        <dbReference type="ARBA" id="ARBA00023136"/>
    </source>
</evidence>
<dbReference type="CDD" id="cd17358">
    <property type="entry name" value="MFS_GLUT6_8_Class3_like"/>
    <property type="match status" value="1"/>
</dbReference>
<evidence type="ECO:0000256" key="6">
    <source>
        <dbReference type="ARBA" id="ARBA00022989"/>
    </source>
</evidence>
<reference evidence="10" key="1">
    <citation type="submission" date="2019-12" db="EMBL/GenBank/DDBJ databases">
        <title>Genome sequencing and annotation of Brassica cretica.</title>
        <authorList>
            <person name="Studholme D.J."/>
            <person name="Sarris P."/>
        </authorList>
    </citation>
    <scope>NUCLEOTIDE SEQUENCE</scope>
    <source>
        <strain evidence="10">PFS-109/04</strain>
        <tissue evidence="10">Leaf</tissue>
    </source>
</reference>
<evidence type="ECO:0000259" key="9">
    <source>
        <dbReference type="PROSITE" id="PS50850"/>
    </source>
</evidence>
<evidence type="ECO:0000256" key="5">
    <source>
        <dbReference type="ARBA" id="ARBA00022692"/>
    </source>
</evidence>
<feature type="transmembrane region" description="Helical" evidence="8">
    <location>
        <begin position="417"/>
        <end position="435"/>
    </location>
</feature>
<name>A0A8S9RDB8_BRACR</name>
<dbReference type="PANTHER" id="PTHR48021:SF40">
    <property type="entry name" value="SUGAR TRANSPORTER ERD6"/>
    <property type="match status" value="1"/>
</dbReference>
<dbReference type="Proteomes" id="UP000712600">
    <property type="component" value="Unassembled WGS sequence"/>
</dbReference>
<organism evidence="10 11">
    <name type="scientific">Brassica cretica</name>
    <name type="common">Mustard</name>
    <dbReference type="NCBI Taxonomy" id="69181"/>
    <lineage>
        <taxon>Eukaryota</taxon>
        <taxon>Viridiplantae</taxon>
        <taxon>Streptophyta</taxon>
        <taxon>Embryophyta</taxon>
        <taxon>Tracheophyta</taxon>
        <taxon>Spermatophyta</taxon>
        <taxon>Magnoliopsida</taxon>
        <taxon>eudicotyledons</taxon>
        <taxon>Gunneridae</taxon>
        <taxon>Pentapetalae</taxon>
        <taxon>rosids</taxon>
        <taxon>malvids</taxon>
        <taxon>Brassicales</taxon>
        <taxon>Brassicaceae</taxon>
        <taxon>Brassiceae</taxon>
        <taxon>Brassica</taxon>
    </lineage>
</organism>
<feature type="transmembrane region" description="Helical" evidence="8">
    <location>
        <begin position="348"/>
        <end position="372"/>
    </location>
</feature>
<dbReference type="PROSITE" id="PS00217">
    <property type="entry name" value="SUGAR_TRANSPORT_2"/>
    <property type="match status" value="1"/>
</dbReference>
<dbReference type="InterPro" id="IPR005828">
    <property type="entry name" value="MFS_sugar_transport-like"/>
</dbReference>
<dbReference type="GO" id="GO:0051119">
    <property type="term" value="F:sugar transmembrane transporter activity"/>
    <property type="evidence" value="ECO:0007669"/>
    <property type="project" value="InterPro"/>
</dbReference>
<dbReference type="Gene3D" id="1.20.1250.20">
    <property type="entry name" value="MFS general substrate transporter like domains"/>
    <property type="match status" value="2"/>
</dbReference>
<dbReference type="PANTHER" id="PTHR48021">
    <property type="match status" value="1"/>
</dbReference>
<dbReference type="PROSITE" id="PS50850">
    <property type="entry name" value="MFS"/>
    <property type="match status" value="1"/>
</dbReference>
<keyword evidence="6 8" id="KW-1133">Transmembrane helix</keyword>
<feature type="transmembrane region" description="Helical" evidence="8">
    <location>
        <begin position="55"/>
        <end position="79"/>
    </location>
</feature>
<keyword evidence="7 8" id="KW-0472">Membrane</keyword>
<gene>
    <name evidence="10" type="ORF">F2Q69_00063655</name>
</gene>
<accession>A0A8S9RDB8</accession>
<dbReference type="PRINTS" id="PR00171">
    <property type="entry name" value="SUGRTRNSPORT"/>
</dbReference>
<evidence type="ECO:0000256" key="1">
    <source>
        <dbReference type="ARBA" id="ARBA00004141"/>
    </source>
</evidence>
<feature type="transmembrane region" description="Helical" evidence="8">
    <location>
        <begin position="210"/>
        <end position="231"/>
    </location>
</feature>
<protein>
    <recommendedName>
        <fullName evidence="9">Major facilitator superfamily (MFS) profile domain-containing protein</fullName>
    </recommendedName>
</protein>
<proteinExistence type="inferred from homology"/>
<evidence type="ECO:0000313" key="10">
    <source>
        <dbReference type="EMBL" id="KAF3570746.1"/>
    </source>
</evidence>
<comment type="caution">
    <text evidence="10">The sequence shown here is derived from an EMBL/GenBank/DDBJ whole genome shotgun (WGS) entry which is preliminary data.</text>
</comment>